<dbReference type="RefSeq" id="WP_156638764.1">
    <property type="nucleotide sequence ID" value="NZ_LNUA01000011.1"/>
</dbReference>
<protein>
    <submittedName>
        <fullName evidence="1">Uncharacterized protein</fullName>
    </submittedName>
</protein>
<gene>
    <name evidence="1" type="ORF">LKACC16343_02088</name>
</gene>
<evidence type="ECO:0000313" key="2">
    <source>
        <dbReference type="Proteomes" id="UP000196232"/>
    </source>
</evidence>
<sequence length="48" mass="5732">MSKPEKKLSVSKLSEQSQKKLEEIRQKHHLKSLDEAVEYMLDFTKEKK</sequence>
<name>A0A202F9H3_9LACO</name>
<comment type="caution">
    <text evidence="1">The sequence shown here is derived from an EMBL/GenBank/DDBJ whole genome shotgun (WGS) entry which is preliminary data.</text>
</comment>
<organism evidence="1 2">
    <name type="scientific">Companilactobacillus bobalius</name>
    <dbReference type="NCBI Taxonomy" id="2801451"/>
    <lineage>
        <taxon>Bacteria</taxon>
        <taxon>Bacillati</taxon>
        <taxon>Bacillota</taxon>
        <taxon>Bacilli</taxon>
        <taxon>Lactobacillales</taxon>
        <taxon>Lactobacillaceae</taxon>
        <taxon>Companilactobacillus</taxon>
    </lineage>
</organism>
<dbReference type="Proteomes" id="UP000196232">
    <property type="component" value="Unassembled WGS sequence"/>
</dbReference>
<proteinExistence type="predicted"/>
<dbReference type="EMBL" id="MYFM01000006">
    <property type="protein sequence ID" value="OVE97078.1"/>
    <property type="molecule type" value="Genomic_DNA"/>
</dbReference>
<accession>A0A202F9H3</accession>
<reference evidence="1 2" key="1">
    <citation type="submission" date="2017-03" db="EMBL/GenBank/DDBJ databases">
        <title>Genome sequence of Lactobacillus bobalius KACC 16343.</title>
        <authorList>
            <person name="Chun J."/>
        </authorList>
    </citation>
    <scope>NUCLEOTIDE SEQUENCE [LARGE SCALE GENOMIC DNA]</scope>
    <source>
        <strain evidence="1 2">KACC 16343</strain>
    </source>
</reference>
<dbReference type="AlphaFoldDB" id="A0A202F9H3"/>
<evidence type="ECO:0000313" key="1">
    <source>
        <dbReference type="EMBL" id="OVE97078.1"/>
    </source>
</evidence>